<comment type="subcellular location">
    <subcellularLocation>
        <location evidence="1">Nucleus</location>
    </subcellularLocation>
</comment>
<sequence length="99" mass="11564">MSIHIGEKPFVCKLAKWPLTNPIISKIHMRTHTGEKPYSCEICQQTFAHSSSLKSHKEIHSGISLHCDYCDFETPQKHSLNRHLKIPFFEHKEKMPRLL</sequence>
<evidence type="ECO:0000256" key="3">
    <source>
        <dbReference type="ARBA" id="ARBA00022737"/>
    </source>
</evidence>
<reference evidence="9 10" key="1">
    <citation type="submission" date="2021-06" db="EMBL/GenBank/DDBJ databases">
        <title>Caerostris extrusa draft genome.</title>
        <authorList>
            <person name="Kono N."/>
            <person name="Arakawa K."/>
        </authorList>
    </citation>
    <scope>NUCLEOTIDE SEQUENCE [LARGE SCALE GENOMIC DNA]</scope>
</reference>
<evidence type="ECO:0000256" key="1">
    <source>
        <dbReference type="ARBA" id="ARBA00004123"/>
    </source>
</evidence>
<name>A0AAV4PNY2_CAEEX</name>
<keyword evidence="4 7" id="KW-0863">Zinc-finger</keyword>
<keyword evidence="5" id="KW-0862">Zinc</keyword>
<dbReference type="InterPro" id="IPR036236">
    <property type="entry name" value="Znf_C2H2_sf"/>
</dbReference>
<organism evidence="9 10">
    <name type="scientific">Caerostris extrusa</name>
    <name type="common">Bark spider</name>
    <name type="synonym">Caerostris bankana</name>
    <dbReference type="NCBI Taxonomy" id="172846"/>
    <lineage>
        <taxon>Eukaryota</taxon>
        <taxon>Metazoa</taxon>
        <taxon>Ecdysozoa</taxon>
        <taxon>Arthropoda</taxon>
        <taxon>Chelicerata</taxon>
        <taxon>Arachnida</taxon>
        <taxon>Araneae</taxon>
        <taxon>Araneomorphae</taxon>
        <taxon>Entelegynae</taxon>
        <taxon>Araneoidea</taxon>
        <taxon>Araneidae</taxon>
        <taxon>Caerostris</taxon>
    </lineage>
</organism>
<evidence type="ECO:0000256" key="5">
    <source>
        <dbReference type="ARBA" id="ARBA00022833"/>
    </source>
</evidence>
<evidence type="ECO:0000256" key="4">
    <source>
        <dbReference type="ARBA" id="ARBA00022771"/>
    </source>
</evidence>
<comment type="caution">
    <text evidence="9">The sequence shown here is derived from an EMBL/GenBank/DDBJ whole genome shotgun (WGS) entry which is preliminary data.</text>
</comment>
<feature type="domain" description="C2H2-type" evidence="8">
    <location>
        <begin position="38"/>
        <end position="62"/>
    </location>
</feature>
<keyword evidence="2" id="KW-0479">Metal-binding</keyword>
<evidence type="ECO:0000313" key="10">
    <source>
        <dbReference type="Proteomes" id="UP001054945"/>
    </source>
</evidence>
<keyword evidence="10" id="KW-1185">Reference proteome</keyword>
<dbReference type="Pfam" id="PF00096">
    <property type="entry name" value="zf-C2H2"/>
    <property type="match status" value="1"/>
</dbReference>
<evidence type="ECO:0000256" key="7">
    <source>
        <dbReference type="PROSITE-ProRule" id="PRU00042"/>
    </source>
</evidence>
<dbReference type="AlphaFoldDB" id="A0AAV4PNY2"/>
<evidence type="ECO:0000259" key="8">
    <source>
        <dbReference type="PROSITE" id="PS50157"/>
    </source>
</evidence>
<gene>
    <name evidence="9" type="ORF">CEXT_680481</name>
</gene>
<proteinExistence type="predicted"/>
<dbReference type="PANTHER" id="PTHR24394:SF44">
    <property type="entry name" value="ZINC FINGER PROTEIN 271-LIKE"/>
    <property type="match status" value="1"/>
</dbReference>
<dbReference type="SMART" id="SM00355">
    <property type="entry name" value="ZnF_C2H2"/>
    <property type="match status" value="2"/>
</dbReference>
<dbReference type="PANTHER" id="PTHR24394">
    <property type="entry name" value="ZINC FINGER PROTEIN"/>
    <property type="match status" value="1"/>
</dbReference>
<dbReference type="PROSITE" id="PS50157">
    <property type="entry name" value="ZINC_FINGER_C2H2_2"/>
    <property type="match status" value="1"/>
</dbReference>
<dbReference type="PROSITE" id="PS00028">
    <property type="entry name" value="ZINC_FINGER_C2H2_1"/>
    <property type="match status" value="1"/>
</dbReference>
<evidence type="ECO:0000256" key="2">
    <source>
        <dbReference type="ARBA" id="ARBA00022723"/>
    </source>
</evidence>
<dbReference type="InterPro" id="IPR013087">
    <property type="entry name" value="Znf_C2H2_type"/>
</dbReference>
<evidence type="ECO:0000256" key="6">
    <source>
        <dbReference type="ARBA" id="ARBA00023242"/>
    </source>
</evidence>
<dbReference type="Proteomes" id="UP001054945">
    <property type="component" value="Unassembled WGS sequence"/>
</dbReference>
<dbReference type="GO" id="GO:0005634">
    <property type="term" value="C:nucleus"/>
    <property type="evidence" value="ECO:0007669"/>
    <property type="project" value="UniProtKB-SubCell"/>
</dbReference>
<dbReference type="FunFam" id="3.30.160.60:FF:000557">
    <property type="entry name" value="zinc finger and SCAN domain-containing protein 29"/>
    <property type="match status" value="1"/>
</dbReference>
<dbReference type="GO" id="GO:0000981">
    <property type="term" value="F:DNA-binding transcription factor activity, RNA polymerase II-specific"/>
    <property type="evidence" value="ECO:0007669"/>
    <property type="project" value="TreeGrafter"/>
</dbReference>
<dbReference type="EMBL" id="BPLR01004827">
    <property type="protein sequence ID" value="GIX97848.1"/>
    <property type="molecule type" value="Genomic_DNA"/>
</dbReference>
<dbReference type="Gene3D" id="3.30.160.60">
    <property type="entry name" value="Classic Zinc Finger"/>
    <property type="match status" value="2"/>
</dbReference>
<protein>
    <recommendedName>
        <fullName evidence="8">C2H2-type domain-containing protein</fullName>
    </recommendedName>
</protein>
<keyword evidence="3" id="KW-0677">Repeat</keyword>
<keyword evidence="6" id="KW-0539">Nucleus</keyword>
<accession>A0AAV4PNY2</accession>
<dbReference type="SUPFAM" id="SSF57667">
    <property type="entry name" value="beta-beta-alpha zinc fingers"/>
    <property type="match status" value="1"/>
</dbReference>
<evidence type="ECO:0000313" key="9">
    <source>
        <dbReference type="EMBL" id="GIX97848.1"/>
    </source>
</evidence>
<dbReference type="GO" id="GO:0008270">
    <property type="term" value="F:zinc ion binding"/>
    <property type="evidence" value="ECO:0007669"/>
    <property type="project" value="UniProtKB-KW"/>
</dbReference>